<feature type="domain" description="Glycosyl transferase family 1" evidence="2">
    <location>
        <begin position="204"/>
        <end position="358"/>
    </location>
</feature>
<dbReference type="InterPro" id="IPR001296">
    <property type="entry name" value="Glyco_trans_1"/>
</dbReference>
<gene>
    <name evidence="3" type="ORF">DPPLL_34940</name>
</gene>
<evidence type="ECO:0000256" key="1">
    <source>
        <dbReference type="ARBA" id="ARBA00022679"/>
    </source>
</evidence>
<dbReference type="PANTHER" id="PTHR46401:SF2">
    <property type="entry name" value="GLYCOSYLTRANSFERASE WBBK-RELATED"/>
    <property type="match status" value="1"/>
</dbReference>
<keyword evidence="1" id="KW-0808">Transferase</keyword>
<dbReference type="Pfam" id="PF00534">
    <property type="entry name" value="Glycos_transf_1"/>
    <property type="match status" value="1"/>
</dbReference>
<evidence type="ECO:0000313" key="3">
    <source>
        <dbReference type="EMBL" id="BDD89129.1"/>
    </source>
</evidence>
<evidence type="ECO:0000259" key="2">
    <source>
        <dbReference type="Pfam" id="PF00534"/>
    </source>
</evidence>
<dbReference type="Proteomes" id="UP000830055">
    <property type="component" value="Chromosome"/>
</dbReference>
<dbReference type="EMBL" id="AP025516">
    <property type="protein sequence ID" value="BDD89129.1"/>
    <property type="molecule type" value="Genomic_DNA"/>
</dbReference>
<dbReference type="CDD" id="cd03801">
    <property type="entry name" value="GT4_PimA-like"/>
    <property type="match status" value="1"/>
</dbReference>
<sequence length="478" mass="53312">MASLLVNHGYQVTFLAQRHDSYNPDVFSVYYPKCSIVFVDLPSESSFVPYSPSGGLVSHERLAYSAEVRRVFDRYYDSHGPCSIVGADFGAELFQCLLSKQAGAYAGSSFFIFVEGSTYDAIKTYESGTSSEVSSELDDPQNRLTCAMEDACVHLADRVIFPTRITREETQGRLGIPLENTVIPNIVGPGFLHLSSEKVYRQQTGTMLFVGRLDFHKGADTLLQAFLRRFADTAEENIPFLRMVGRDTFCKSYGRSFLDHWLPRIPEHLLGHIEFTGQVDPRQVGRYLCEATLCVFPSRWEVFGIVCLEAMASGCPVAVTKATGLAEVVGEAFPELLIDFPAEGDKVFDLFQNLVSMDEARYENLCLAMSERAEVMVAKGNDLLLQLFDKPIPSPDTASADGNTIRFLQECLLAVTDITSTIANDFNRVTNHYGIDDDTLKRLLSPVFPGPEKSWPKPASLNERLVEFLKKRVSKFLS</sequence>
<organism evidence="3 4">
    <name type="scientific">Desulfofustis limnaeus</name>
    <dbReference type="NCBI Taxonomy" id="2740163"/>
    <lineage>
        <taxon>Bacteria</taxon>
        <taxon>Pseudomonadati</taxon>
        <taxon>Thermodesulfobacteriota</taxon>
        <taxon>Desulfobulbia</taxon>
        <taxon>Desulfobulbales</taxon>
        <taxon>Desulfocapsaceae</taxon>
        <taxon>Desulfofustis</taxon>
    </lineage>
</organism>
<protein>
    <recommendedName>
        <fullName evidence="2">Glycosyl transferase family 1 domain-containing protein</fullName>
    </recommendedName>
</protein>
<dbReference type="PANTHER" id="PTHR46401">
    <property type="entry name" value="GLYCOSYLTRANSFERASE WBBK-RELATED"/>
    <property type="match status" value="1"/>
</dbReference>
<dbReference type="SUPFAM" id="SSF53756">
    <property type="entry name" value="UDP-Glycosyltransferase/glycogen phosphorylase"/>
    <property type="match status" value="1"/>
</dbReference>
<reference evidence="3 4" key="1">
    <citation type="submission" date="2022-01" db="EMBL/GenBank/DDBJ databases">
        <title>Desulfofustis limnae sp. nov., a novel mesophilic sulfate-reducing bacterium isolated from marsh soil.</title>
        <authorList>
            <person name="Watanabe M."/>
            <person name="Takahashi A."/>
            <person name="Kojima H."/>
            <person name="Fukui M."/>
        </authorList>
    </citation>
    <scope>NUCLEOTIDE SEQUENCE [LARGE SCALE GENOMIC DNA]</scope>
    <source>
        <strain evidence="3 4">PPLL</strain>
    </source>
</reference>
<name>A0ABM7WDR2_9BACT</name>
<keyword evidence="4" id="KW-1185">Reference proteome</keyword>
<dbReference type="Gene3D" id="3.40.50.2000">
    <property type="entry name" value="Glycogen Phosphorylase B"/>
    <property type="match status" value="1"/>
</dbReference>
<evidence type="ECO:0000313" key="4">
    <source>
        <dbReference type="Proteomes" id="UP000830055"/>
    </source>
</evidence>
<accession>A0ABM7WDR2</accession>
<proteinExistence type="predicted"/>